<feature type="transmembrane region" description="Helical" evidence="1">
    <location>
        <begin position="83"/>
        <end position="104"/>
    </location>
</feature>
<keyword evidence="1" id="KW-0472">Membrane</keyword>
<feature type="domain" description="FecR protein" evidence="2">
    <location>
        <begin position="116"/>
        <end position="208"/>
    </location>
</feature>
<name>A0A963YV57_9PROT</name>
<evidence type="ECO:0000313" key="5">
    <source>
        <dbReference type="EMBL" id="MCB8877671.1"/>
    </source>
</evidence>
<sequence length="321" mass="34195">MKVPDQQTDIASHAAAWVIRLGGAPLTAAEHQAFDLWLAQSPDHVAAFTQAEQLWGEARALKSAPGQPRHSLPQARLPRAGRLPLTSAGLALALFGLGAAWFWFGDPTTILAADDRTGPGEIRTVRLTDGSQVQLDTDSAIAVDFTTRQRSVRLLSGDAYFTAAPVAGSEHRPFVVAAGQGSAQALGTQFMVAHEPDGGQVTVIEHKVRVAAAGAEVTLSPGQAVRYDAAHGLEPVEKVNLEQVTSWRDGRLVFDNQPLSQVIAVLNRYRRGRILIANNRLAALRVSGVFTTSDLSGALSAISQETGARTAAMPPFITLLY</sequence>
<reference evidence="5" key="1">
    <citation type="journal article" date="2021" name="Microorganisms">
        <title>Acidisoma silvae sp. nov. and Acidisomacellulosilytica sp. nov., Two Acidophilic Bacteria Isolated from Decaying Wood, Hydrolyzing Cellulose and Producing Poly-3-hydroxybutyrate.</title>
        <authorList>
            <person name="Mieszkin S."/>
            <person name="Pouder E."/>
            <person name="Uroz S."/>
            <person name="Simon-Colin C."/>
            <person name="Alain K."/>
        </authorList>
    </citation>
    <scope>NUCLEOTIDE SEQUENCE</scope>
    <source>
        <strain evidence="5">HW T2.11</strain>
    </source>
</reference>
<dbReference type="PIRSF" id="PIRSF018266">
    <property type="entry name" value="FecR"/>
    <property type="match status" value="1"/>
</dbReference>
<feature type="domain" description="Protein FecR C-terminal" evidence="4">
    <location>
        <begin position="251"/>
        <end position="308"/>
    </location>
</feature>
<accession>A0A963YV57</accession>
<dbReference type="InterPro" id="IPR006860">
    <property type="entry name" value="FecR"/>
</dbReference>
<comment type="caution">
    <text evidence="5">The sequence shown here is derived from an EMBL/GenBank/DDBJ whole genome shotgun (WGS) entry which is preliminary data.</text>
</comment>
<dbReference type="GO" id="GO:0016989">
    <property type="term" value="F:sigma factor antagonist activity"/>
    <property type="evidence" value="ECO:0007669"/>
    <property type="project" value="TreeGrafter"/>
</dbReference>
<proteinExistence type="predicted"/>
<dbReference type="InterPro" id="IPR032623">
    <property type="entry name" value="FecR_N"/>
</dbReference>
<evidence type="ECO:0000256" key="1">
    <source>
        <dbReference type="SAM" id="Phobius"/>
    </source>
</evidence>
<dbReference type="Pfam" id="PF16220">
    <property type="entry name" value="DUF4880"/>
    <property type="match status" value="1"/>
</dbReference>
<dbReference type="Gene3D" id="3.55.50.30">
    <property type="match status" value="1"/>
</dbReference>
<gene>
    <name evidence="5" type="ORF">ASILVAE211_20930</name>
</gene>
<dbReference type="RefSeq" id="WP_227323320.1">
    <property type="nucleotide sequence ID" value="NZ_JAESVB010000016.1"/>
</dbReference>
<reference evidence="5" key="2">
    <citation type="submission" date="2021-01" db="EMBL/GenBank/DDBJ databases">
        <authorList>
            <person name="Mieszkin S."/>
            <person name="Pouder E."/>
            <person name="Alain K."/>
        </authorList>
    </citation>
    <scope>NUCLEOTIDE SEQUENCE</scope>
    <source>
        <strain evidence="5">HW T2.11</strain>
    </source>
</reference>
<feature type="domain" description="FecR N-terminal" evidence="3">
    <location>
        <begin position="14"/>
        <end position="54"/>
    </location>
</feature>
<keyword evidence="6" id="KW-1185">Reference proteome</keyword>
<dbReference type="InterPro" id="IPR032508">
    <property type="entry name" value="FecR_C"/>
</dbReference>
<dbReference type="Pfam" id="PF04773">
    <property type="entry name" value="FecR"/>
    <property type="match status" value="1"/>
</dbReference>
<dbReference type="Gene3D" id="2.60.120.1440">
    <property type="match status" value="1"/>
</dbReference>
<dbReference type="PANTHER" id="PTHR30273">
    <property type="entry name" value="PERIPLASMIC SIGNAL SENSOR AND SIGMA FACTOR ACTIVATOR FECR-RELATED"/>
    <property type="match status" value="1"/>
</dbReference>
<dbReference type="AlphaFoldDB" id="A0A963YV57"/>
<dbReference type="InterPro" id="IPR012373">
    <property type="entry name" value="Ferrdict_sens_TM"/>
</dbReference>
<dbReference type="PANTHER" id="PTHR30273:SF2">
    <property type="entry name" value="PROTEIN FECR"/>
    <property type="match status" value="1"/>
</dbReference>
<protein>
    <submittedName>
        <fullName evidence="5">FecR family protein</fullName>
    </submittedName>
</protein>
<dbReference type="Proteomes" id="UP000708298">
    <property type="component" value="Unassembled WGS sequence"/>
</dbReference>
<evidence type="ECO:0000259" key="4">
    <source>
        <dbReference type="Pfam" id="PF16344"/>
    </source>
</evidence>
<dbReference type="Pfam" id="PF16344">
    <property type="entry name" value="FecR_C"/>
    <property type="match status" value="1"/>
</dbReference>
<evidence type="ECO:0000259" key="2">
    <source>
        <dbReference type="Pfam" id="PF04773"/>
    </source>
</evidence>
<keyword evidence="1" id="KW-1133">Transmembrane helix</keyword>
<dbReference type="EMBL" id="JAESVB010000016">
    <property type="protein sequence ID" value="MCB8877671.1"/>
    <property type="molecule type" value="Genomic_DNA"/>
</dbReference>
<organism evidence="5 6">
    <name type="scientific">Acidisoma silvae</name>
    <dbReference type="NCBI Taxonomy" id="2802396"/>
    <lineage>
        <taxon>Bacteria</taxon>
        <taxon>Pseudomonadati</taxon>
        <taxon>Pseudomonadota</taxon>
        <taxon>Alphaproteobacteria</taxon>
        <taxon>Acetobacterales</taxon>
        <taxon>Acidocellaceae</taxon>
        <taxon>Acidisoma</taxon>
    </lineage>
</organism>
<evidence type="ECO:0000313" key="6">
    <source>
        <dbReference type="Proteomes" id="UP000708298"/>
    </source>
</evidence>
<keyword evidence="1" id="KW-0812">Transmembrane</keyword>
<evidence type="ECO:0000259" key="3">
    <source>
        <dbReference type="Pfam" id="PF16220"/>
    </source>
</evidence>